<evidence type="ECO:0000313" key="18">
    <source>
        <dbReference type="Proteomes" id="UP001610728"/>
    </source>
</evidence>
<dbReference type="RefSeq" id="XP_070862006.1">
    <property type="nucleotide sequence ID" value="XM_071006102.1"/>
</dbReference>
<keyword evidence="7" id="KW-0756">Sterol biosynthesis</keyword>
<feature type="region of interest" description="Disordered" evidence="14">
    <location>
        <begin position="1"/>
        <end position="34"/>
    </location>
</feature>
<sequence length="266" mass="30126">MRLTSSHSLPHLTSPRLASPRLASPHPTATSTMTTSTPYYPLGVDIIGYVPNTQSTAQILLGFSASVAAVLFIALLTARRLKLSRYETLSVLWFLVSGCIHFFLEAMLPGFYAHNFAVLAGSSHPLAQAWKEYSLSDSRYLTSDPFMIVMESITAFLWGPICFTLAVFIIIDHPLRLPLQIIVCVGQIYGNVLYYGIVFLMDILYDVQTCRPETYYFYGYFIFLNAFWIFIPGYYLKQAVAETRDTIHIVQAAMRRHIEERHAAKM</sequence>
<evidence type="ECO:0000256" key="7">
    <source>
        <dbReference type="ARBA" id="ARBA00023011"/>
    </source>
</evidence>
<evidence type="ECO:0000256" key="11">
    <source>
        <dbReference type="ARBA" id="ARBA00023221"/>
    </source>
</evidence>
<evidence type="ECO:0000259" key="16">
    <source>
        <dbReference type="PROSITE" id="PS51751"/>
    </source>
</evidence>
<dbReference type="EMBL" id="JABSNW010000001">
    <property type="protein sequence ID" value="KAL2890826.1"/>
    <property type="molecule type" value="Genomic_DNA"/>
</dbReference>
<evidence type="ECO:0000256" key="2">
    <source>
        <dbReference type="ARBA" id="ARBA00008337"/>
    </source>
</evidence>
<feature type="compositionally biased region" description="Low complexity" evidence="14">
    <location>
        <begin position="1"/>
        <end position="17"/>
    </location>
</feature>
<comment type="similarity">
    <text evidence="2">Belongs to the EBP family.</text>
</comment>
<feature type="compositionally biased region" description="Low complexity" evidence="14">
    <location>
        <begin position="24"/>
        <end position="34"/>
    </location>
</feature>
<feature type="transmembrane region" description="Helical" evidence="15">
    <location>
        <begin position="177"/>
        <end position="197"/>
    </location>
</feature>
<evidence type="ECO:0000256" key="5">
    <source>
        <dbReference type="ARBA" id="ARBA00022955"/>
    </source>
</evidence>
<gene>
    <name evidence="17" type="ORF">HOO65_010184</name>
</gene>
<accession>A0ABR4MRD7</accession>
<keyword evidence="5" id="KW-0752">Steroid biosynthesis</keyword>
<dbReference type="PANTHER" id="PTHR14207">
    <property type="entry name" value="STEROL ISOMERASE"/>
    <property type="match status" value="1"/>
</dbReference>
<proteinExistence type="inferred from homology"/>
<evidence type="ECO:0000256" key="1">
    <source>
        <dbReference type="ARBA" id="ARBA00004141"/>
    </source>
</evidence>
<keyword evidence="4 13" id="KW-0812">Transmembrane</keyword>
<keyword evidence="8" id="KW-0443">Lipid metabolism</keyword>
<dbReference type="InterPro" id="IPR007905">
    <property type="entry name" value="EBP"/>
</dbReference>
<evidence type="ECO:0000256" key="10">
    <source>
        <dbReference type="ARBA" id="ARBA00023166"/>
    </source>
</evidence>
<dbReference type="PANTHER" id="PTHR14207:SF0">
    <property type="entry name" value="3-BETA-HYDROXYSTEROID-DELTA(8),DELTA(7)-ISOMERASE"/>
    <property type="match status" value="1"/>
</dbReference>
<evidence type="ECO:0000256" key="8">
    <source>
        <dbReference type="ARBA" id="ARBA00023098"/>
    </source>
</evidence>
<keyword evidence="10" id="KW-1207">Sterol metabolism</keyword>
<comment type="subcellular location">
    <subcellularLocation>
        <location evidence="1">Membrane</location>
        <topology evidence="1">Multi-pass membrane protein</topology>
    </subcellularLocation>
</comment>
<evidence type="ECO:0000256" key="12">
    <source>
        <dbReference type="ARBA" id="ARBA00023235"/>
    </source>
</evidence>
<evidence type="ECO:0000256" key="4">
    <source>
        <dbReference type="ARBA" id="ARBA00022692"/>
    </source>
</evidence>
<feature type="transmembrane region" description="Helical" evidence="15">
    <location>
        <begin position="59"/>
        <end position="78"/>
    </location>
</feature>
<dbReference type="PROSITE" id="PS51751">
    <property type="entry name" value="EXPERA"/>
    <property type="match status" value="1"/>
</dbReference>
<evidence type="ECO:0000256" key="15">
    <source>
        <dbReference type="SAM" id="Phobius"/>
    </source>
</evidence>
<organism evidence="17 18">
    <name type="scientific">Ceratocystis lukuohia</name>
    <dbReference type="NCBI Taxonomy" id="2019550"/>
    <lineage>
        <taxon>Eukaryota</taxon>
        <taxon>Fungi</taxon>
        <taxon>Dikarya</taxon>
        <taxon>Ascomycota</taxon>
        <taxon>Pezizomycotina</taxon>
        <taxon>Sordariomycetes</taxon>
        <taxon>Hypocreomycetidae</taxon>
        <taxon>Microascales</taxon>
        <taxon>Ceratocystidaceae</taxon>
        <taxon>Ceratocystis</taxon>
    </lineage>
</organism>
<name>A0ABR4MRD7_9PEZI</name>
<evidence type="ECO:0000256" key="13">
    <source>
        <dbReference type="PROSITE-ProRule" id="PRU01087"/>
    </source>
</evidence>
<dbReference type="Proteomes" id="UP001610728">
    <property type="component" value="Unassembled WGS sequence"/>
</dbReference>
<evidence type="ECO:0000256" key="3">
    <source>
        <dbReference type="ARBA" id="ARBA00022516"/>
    </source>
</evidence>
<evidence type="ECO:0000256" key="6">
    <source>
        <dbReference type="ARBA" id="ARBA00022989"/>
    </source>
</evidence>
<reference evidence="17 18" key="1">
    <citation type="submission" date="2020-05" db="EMBL/GenBank/DDBJ databases">
        <title>Ceratocystis lukuohia genome.</title>
        <authorList>
            <person name="Harrington T.C."/>
            <person name="Kim K."/>
            <person name="Mayers C.G."/>
        </authorList>
    </citation>
    <scope>NUCLEOTIDE SEQUENCE [LARGE SCALE GENOMIC DNA]</scope>
    <source>
        <strain evidence="17 18">C4212</strain>
    </source>
</reference>
<dbReference type="GeneID" id="98114430"/>
<keyword evidence="18" id="KW-1185">Reference proteome</keyword>
<feature type="transmembrane region" description="Helical" evidence="15">
    <location>
        <begin position="146"/>
        <end position="170"/>
    </location>
</feature>
<keyword evidence="12" id="KW-0413">Isomerase</keyword>
<dbReference type="Pfam" id="PF05241">
    <property type="entry name" value="EBP"/>
    <property type="match status" value="1"/>
</dbReference>
<protein>
    <submittedName>
        <fullName evidence="17">EBP domain-containing protein</fullName>
    </submittedName>
</protein>
<evidence type="ECO:0000256" key="14">
    <source>
        <dbReference type="SAM" id="MobiDB-lite"/>
    </source>
</evidence>
<keyword evidence="3" id="KW-0444">Lipid biosynthesis</keyword>
<keyword evidence="6 13" id="KW-1133">Transmembrane helix</keyword>
<feature type="transmembrane region" description="Helical" evidence="15">
    <location>
        <begin position="217"/>
        <end position="236"/>
    </location>
</feature>
<dbReference type="InterPro" id="IPR033118">
    <property type="entry name" value="EXPERA"/>
</dbReference>
<feature type="domain" description="EXPERA" evidence="16">
    <location>
        <begin position="86"/>
        <end position="236"/>
    </location>
</feature>
<comment type="caution">
    <text evidence="17">The sequence shown here is derived from an EMBL/GenBank/DDBJ whole genome shotgun (WGS) entry which is preliminary data.</text>
</comment>
<keyword evidence="9 13" id="KW-0472">Membrane</keyword>
<keyword evidence="11" id="KW-0753">Steroid metabolism</keyword>
<evidence type="ECO:0000256" key="9">
    <source>
        <dbReference type="ARBA" id="ARBA00023136"/>
    </source>
</evidence>
<evidence type="ECO:0000313" key="17">
    <source>
        <dbReference type="EMBL" id="KAL2890826.1"/>
    </source>
</evidence>
<feature type="transmembrane region" description="Helical" evidence="15">
    <location>
        <begin position="90"/>
        <end position="112"/>
    </location>
</feature>